<evidence type="ECO:0000256" key="2">
    <source>
        <dbReference type="ARBA" id="ARBA00023134"/>
    </source>
</evidence>
<proteinExistence type="predicted"/>
<evidence type="ECO:0000313" key="4">
    <source>
        <dbReference type="Proteomes" id="UP000253891"/>
    </source>
</evidence>
<reference evidence="3 4" key="1">
    <citation type="journal article" date="2015" name="BMC Genomics">
        <title>Comparative genomics of Fructobacillus spp. and Leuconostoc spp. reveals niche-specific evolution of Fructobacillus spp.</title>
        <authorList>
            <person name="Endo A."/>
            <person name="Tanizawa Y."/>
            <person name="Tanaka N."/>
            <person name="Maeno S."/>
            <person name="Kumar H."/>
            <person name="Shiwa Y."/>
            <person name="Okada S."/>
            <person name="Yoshikawa H."/>
            <person name="Dicks L."/>
            <person name="Nakagawa J."/>
            <person name="Arita M."/>
        </authorList>
    </citation>
    <scope>NUCLEOTIDE SEQUENCE [LARGE SCALE GENOMIC DNA]</scope>
    <source>
        <strain evidence="3 4">JCM 12225</strain>
    </source>
</reference>
<evidence type="ECO:0000313" key="3">
    <source>
        <dbReference type="EMBL" id="GAP00414.1"/>
    </source>
</evidence>
<organism evidence="3 4">
    <name type="scientific">Fructobacillus ficulneus</name>
    <dbReference type="NCBI Taxonomy" id="157463"/>
    <lineage>
        <taxon>Bacteria</taxon>
        <taxon>Bacillati</taxon>
        <taxon>Bacillota</taxon>
        <taxon>Bacilli</taxon>
        <taxon>Lactobacillales</taxon>
        <taxon>Lactobacillaceae</taxon>
        <taxon>Fructobacillus</taxon>
    </lineage>
</organism>
<keyword evidence="2" id="KW-0342">GTP-binding</keyword>
<sequence length="73" mass="8445">MTLLGFFRTYNPQAIIDRYHLAENAYDQSDVDLLMNITAKLGFKDDYEKASVRILNDLRQGKLGTYTLDLINE</sequence>
<name>A0A0K8MJR4_9LACO</name>
<protein>
    <submittedName>
        <fullName evidence="3">GTP-binding protein RbgA</fullName>
    </submittedName>
</protein>
<dbReference type="Gene3D" id="1.10.1580.10">
    <property type="match status" value="1"/>
</dbReference>
<dbReference type="InterPro" id="IPR023179">
    <property type="entry name" value="GTP-bd_ortho_bundle_sf"/>
</dbReference>
<gene>
    <name evidence="3" type="primary">rgbA</name>
    <name evidence="3" type="ORF">FFIC_284310</name>
</gene>
<dbReference type="EMBL" id="DF968005">
    <property type="protein sequence ID" value="GAP00414.1"/>
    <property type="molecule type" value="Genomic_DNA"/>
</dbReference>
<dbReference type="AlphaFoldDB" id="A0A0K8MJR4"/>
<dbReference type="GO" id="GO:0005525">
    <property type="term" value="F:GTP binding"/>
    <property type="evidence" value="ECO:0007669"/>
    <property type="project" value="UniProtKB-KW"/>
</dbReference>
<keyword evidence="1" id="KW-0547">Nucleotide-binding</keyword>
<keyword evidence="4" id="KW-1185">Reference proteome</keyword>
<dbReference type="STRING" id="157463.GCA_001047075_01298"/>
<accession>A0A0K8MJR4</accession>
<evidence type="ECO:0000256" key="1">
    <source>
        <dbReference type="ARBA" id="ARBA00022741"/>
    </source>
</evidence>
<dbReference type="Proteomes" id="UP000253891">
    <property type="component" value="Unassembled WGS sequence"/>
</dbReference>